<feature type="domain" description="Response regulatory" evidence="4">
    <location>
        <begin position="8"/>
        <end position="132"/>
    </location>
</feature>
<dbReference type="Proteomes" id="UP000484015">
    <property type="component" value="Unassembled WGS sequence"/>
</dbReference>
<dbReference type="SUPFAM" id="SSF48452">
    <property type="entry name" value="TPR-like"/>
    <property type="match status" value="1"/>
</dbReference>
<sequence length="545" mass="59545">MQDYSELSVLLIDPSQPMRTNLRGMLNQAGIVRIEDALSAGTAIRQISKKQYDIILCEYDLSGGVGDGGQDGQQLLEDLRLHNILSRWSIFFMLTSEGAYSKVVSAAELAPNDYILKPFTLEILLQRISRAIGRRTAFTPVYQLLDQGLVREAIAATRAGESTHPRMATEFSRLRAELHFGLGELSEAELIYHTILAGRPIGWAHLGLARCQHDTGRFDEAVLTLDKLIAQNPKFMAAYDLLARTHEALGQPAQAKRVLEEAVAISPHMVHRLRHLGTVAYDAGDPAVSEKAFKQVVAKAKYSEFRDPEDHVNLVKALLKKGDSSQAGGVIRDLERSMRGNDNLEACRAISSALLMESMGNGNAAISELNAAVAAVYGARGLSRRIRLGLVDSCLQYKLDKDAAGVVIGMMNDDDNALSLEDAVGVFEKAGRHDLARGVGETVNLQVGELLDSAANQMEQGDHKSAVYTLSLALRKAPNNLPVLYATVSAMVRQLDELGWEAATGEQAGVLLQRLGRMDGENEEFDRLVQMYSGTQRKYGISTTA</sequence>
<dbReference type="Gene3D" id="3.40.50.2300">
    <property type="match status" value="1"/>
</dbReference>
<keyword evidence="2" id="KW-0802">TPR repeat</keyword>
<dbReference type="InterPro" id="IPR011990">
    <property type="entry name" value="TPR-like_helical_dom_sf"/>
</dbReference>
<proteinExistence type="predicted"/>
<evidence type="ECO:0000313" key="5">
    <source>
        <dbReference type="EMBL" id="MTW04257.1"/>
    </source>
</evidence>
<dbReference type="SMART" id="SM00448">
    <property type="entry name" value="REC"/>
    <property type="match status" value="1"/>
</dbReference>
<dbReference type="InterPro" id="IPR001789">
    <property type="entry name" value="Sig_transdc_resp-reg_receiver"/>
</dbReference>
<dbReference type="SMART" id="SM00028">
    <property type="entry name" value="TPR"/>
    <property type="match status" value="3"/>
</dbReference>
<dbReference type="Pfam" id="PF14559">
    <property type="entry name" value="TPR_19"/>
    <property type="match status" value="1"/>
</dbReference>
<dbReference type="RefSeq" id="WP_155440613.1">
    <property type="nucleotide sequence ID" value="NZ_WNLA01000014.1"/>
</dbReference>
<name>A0A6L6Q338_9BURK</name>
<organism evidence="5 6">
    <name type="scientific">Pseudoduganella ginsengisoli</name>
    <dbReference type="NCBI Taxonomy" id="1462440"/>
    <lineage>
        <taxon>Bacteria</taxon>
        <taxon>Pseudomonadati</taxon>
        <taxon>Pseudomonadota</taxon>
        <taxon>Betaproteobacteria</taxon>
        <taxon>Burkholderiales</taxon>
        <taxon>Oxalobacteraceae</taxon>
        <taxon>Telluria group</taxon>
        <taxon>Pseudoduganella</taxon>
    </lineage>
</organism>
<protein>
    <submittedName>
        <fullName evidence="5">Tetratricopeptide repeat protein</fullName>
    </submittedName>
</protein>
<comment type="caution">
    <text evidence="5">The sequence shown here is derived from an EMBL/GenBank/DDBJ whole genome shotgun (WGS) entry which is preliminary data.</text>
</comment>
<dbReference type="SUPFAM" id="SSF52172">
    <property type="entry name" value="CheY-like"/>
    <property type="match status" value="1"/>
</dbReference>
<keyword evidence="1" id="KW-0677">Repeat</keyword>
<dbReference type="PROSITE" id="PS50110">
    <property type="entry name" value="RESPONSE_REGULATORY"/>
    <property type="match status" value="1"/>
</dbReference>
<dbReference type="GO" id="GO:0000160">
    <property type="term" value="P:phosphorelay signal transduction system"/>
    <property type="evidence" value="ECO:0007669"/>
    <property type="project" value="InterPro"/>
</dbReference>
<evidence type="ECO:0000256" key="3">
    <source>
        <dbReference type="PROSITE-ProRule" id="PRU00169"/>
    </source>
</evidence>
<dbReference type="PANTHER" id="PTHR45586">
    <property type="entry name" value="TPR REPEAT-CONTAINING PROTEIN PA4667"/>
    <property type="match status" value="1"/>
</dbReference>
<comment type="caution">
    <text evidence="3">Lacks conserved residue(s) required for the propagation of feature annotation.</text>
</comment>
<reference evidence="5 6" key="1">
    <citation type="submission" date="2019-11" db="EMBL/GenBank/DDBJ databases">
        <title>Type strains purchased from KCTC, JCM and DSMZ.</title>
        <authorList>
            <person name="Lu H."/>
        </authorList>
    </citation>
    <scope>NUCLEOTIDE SEQUENCE [LARGE SCALE GENOMIC DNA]</scope>
    <source>
        <strain evidence="5 6">KCTC 42409</strain>
    </source>
</reference>
<keyword evidence="6" id="KW-1185">Reference proteome</keyword>
<dbReference type="Pfam" id="PF00072">
    <property type="entry name" value="Response_reg"/>
    <property type="match status" value="1"/>
</dbReference>
<dbReference type="InterPro" id="IPR051012">
    <property type="entry name" value="CellSynth/LPSAsmb/PSIAsmb"/>
</dbReference>
<dbReference type="InterPro" id="IPR019734">
    <property type="entry name" value="TPR_rpt"/>
</dbReference>
<dbReference type="AlphaFoldDB" id="A0A6L6Q338"/>
<evidence type="ECO:0000313" key="6">
    <source>
        <dbReference type="Proteomes" id="UP000484015"/>
    </source>
</evidence>
<evidence type="ECO:0000259" key="4">
    <source>
        <dbReference type="PROSITE" id="PS50110"/>
    </source>
</evidence>
<gene>
    <name evidence="5" type="ORF">GM668_19430</name>
</gene>
<evidence type="ECO:0000256" key="2">
    <source>
        <dbReference type="ARBA" id="ARBA00022803"/>
    </source>
</evidence>
<evidence type="ECO:0000256" key="1">
    <source>
        <dbReference type="ARBA" id="ARBA00022737"/>
    </source>
</evidence>
<accession>A0A6L6Q338</accession>
<dbReference type="EMBL" id="WNLA01000014">
    <property type="protein sequence ID" value="MTW04257.1"/>
    <property type="molecule type" value="Genomic_DNA"/>
</dbReference>
<dbReference type="OrthoDB" id="7298659at2"/>
<dbReference type="InterPro" id="IPR011006">
    <property type="entry name" value="CheY-like_superfamily"/>
</dbReference>
<dbReference type="Gene3D" id="1.25.40.10">
    <property type="entry name" value="Tetratricopeptide repeat domain"/>
    <property type="match status" value="1"/>
</dbReference>
<dbReference type="PANTHER" id="PTHR45586:SF1">
    <property type="entry name" value="LIPOPOLYSACCHARIDE ASSEMBLY PROTEIN B"/>
    <property type="match status" value="1"/>
</dbReference>